<organism evidence="1 2">
    <name type="scientific">Araneus ventricosus</name>
    <name type="common">Orbweaver spider</name>
    <name type="synonym">Epeira ventricosa</name>
    <dbReference type="NCBI Taxonomy" id="182803"/>
    <lineage>
        <taxon>Eukaryota</taxon>
        <taxon>Metazoa</taxon>
        <taxon>Ecdysozoa</taxon>
        <taxon>Arthropoda</taxon>
        <taxon>Chelicerata</taxon>
        <taxon>Arachnida</taxon>
        <taxon>Araneae</taxon>
        <taxon>Araneomorphae</taxon>
        <taxon>Entelegynae</taxon>
        <taxon>Araneoidea</taxon>
        <taxon>Araneidae</taxon>
        <taxon>Araneus</taxon>
    </lineage>
</organism>
<accession>A0A4Y2ENF1</accession>
<dbReference type="EMBL" id="BGPR01000669">
    <property type="protein sequence ID" value="GBM30823.1"/>
    <property type="molecule type" value="Genomic_DNA"/>
</dbReference>
<dbReference type="AlphaFoldDB" id="A0A4Y2ENF1"/>
<evidence type="ECO:0000313" key="1">
    <source>
        <dbReference type="EMBL" id="GBM30823.1"/>
    </source>
</evidence>
<evidence type="ECO:0000313" key="2">
    <source>
        <dbReference type="Proteomes" id="UP000499080"/>
    </source>
</evidence>
<proteinExistence type="predicted"/>
<sequence length="130" mass="14469">MEEPVASSDEKHESDAACIFCNDLYSNSKKGGFSVTDVEVGHMKPVQVQKKAKYQITFNGLLQIQKPRANLQPQGSKLPLGISCLLVSDSKYLRGFLKLSLVPQSMLVLELDTYTERALRQQMASDNVSF</sequence>
<name>A0A4Y2ENF1_ARAVE</name>
<comment type="caution">
    <text evidence="1">The sequence shown here is derived from an EMBL/GenBank/DDBJ whole genome shotgun (WGS) entry which is preliminary data.</text>
</comment>
<gene>
    <name evidence="1" type="ORF">AVEN_52615_1</name>
</gene>
<keyword evidence="2" id="KW-1185">Reference proteome</keyword>
<reference evidence="1 2" key="1">
    <citation type="journal article" date="2019" name="Sci. Rep.">
        <title>Orb-weaving spider Araneus ventricosus genome elucidates the spidroin gene catalogue.</title>
        <authorList>
            <person name="Kono N."/>
            <person name="Nakamura H."/>
            <person name="Ohtoshi R."/>
            <person name="Moran D.A.P."/>
            <person name="Shinohara A."/>
            <person name="Yoshida Y."/>
            <person name="Fujiwara M."/>
            <person name="Mori M."/>
            <person name="Tomita M."/>
            <person name="Arakawa K."/>
        </authorList>
    </citation>
    <scope>NUCLEOTIDE SEQUENCE [LARGE SCALE GENOMIC DNA]</scope>
</reference>
<dbReference type="Proteomes" id="UP000499080">
    <property type="component" value="Unassembled WGS sequence"/>
</dbReference>
<protein>
    <submittedName>
        <fullName evidence="1">Uncharacterized protein</fullName>
    </submittedName>
</protein>